<keyword evidence="9" id="KW-1133">Transmembrane helix</keyword>
<gene>
    <name evidence="13" type="ordered locus">AciPR4_0327</name>
</gene>
<keyword evidence="14" id="KW-1185">Reference proteome</keyword>
<feature type="active site" evidence="6">
    <location>
        <position position="278"/>
    </location>
</feature>
<feature type="binding site" evidence="7">
    <location>
        <position position="281"/>
    </location>
    <ligand>
        <name>Zn(2+)</name>
        <dbReference type="ChEBI" id="CHEBI:29105"/>
        <note>catalytic</note>
    </ligand>
</feature>
<dbReference type="Proteomes" id="UP000006844">
    <property type="component" value="Chromosome"/>
</dbReference>
<evidence type="ECO:0000256" key="7">
    <source>
        <dbReference type="PIRSR" id="PIRSR627057-2"/>
    </source>
</evidence>
<evidence type="ECO:0000256" key="8">
    <source>
        <dbReference type="RuleBase" id="RU003983"/>
    </source>
</evidence>
<dbReference type="AlphaFoldDB" id="E8V1G9"/>
<evidence type="ECO:0000259" key="12">
    <source>
        <dbReference type="Pfam" id="PF16491"/>
    </source>
</evidence>
<feature type="transmembrane region" description="Helical" evidence="9">
    <location>
        <begin position="94"/>
        <end position="113"/>
    </location>
</feature>
<keyword evidence="3 8" id="KW-0378">Hydrolase</keyword>
<dbReference type="PANTHER" id="PTHR10120">
    <property type="entry name" value="CAAX PRENYL PROTEASE 1"/>
    <property type="match status" value="1"/>
</dbReference>
<evidence type="ECO:0000256" key="2">
    <source>
        <dbReference type="ARBA" id="ARBA00022723"/>
    </source>
</evidence>
<dbReference type="eggNOG" id="COG0501">
    <property type="taxonomic scope" value="Bacteria"/>
</dbReference>
<dbReference type="OrthoDB" id="9781930at2"/>
<feature type="transmembrane region" description="Helical" evidence="9">
    <location>
        <begin position="171"/>
        <end position="194"/>
    </location>
</feature>
<dbReference type="GO" id="GO:0046872">
    <property type="term" value="F:metal ion binding"/>
    <property type="evidence" value="ECO:0007669"/>
    <property type="project" value="UniProtKB-KW"/>
</dbReference>
<feature type="chain" id="PRO_5003232765" evidence="10">
    <location>
        <begin position="19"/>
        <end position="434"/>
    </location>
</feature>
<dbReference type="GO" id="GO:0071586">
    <property type="term" value="P:CAAX-box protein processing"/>
    <property type="evidence" value="ECO:0007669"/>
    <property type="project" value="InterPro"/>
</dbReference>
<sequence length="434" mass="48323">MLRSLKIFLLLLSLLPFAATARAQQAPPAPSAQTSGTPAYSLSGDKLQKAIKVSRIRDIVHFAQAGWDIAALIVLLSLGVFARARNIAENISSNVWIQCLIYMPLFLVLLTVIDLPIDLYMHTVSLKYGLSVQTWGGWIWDQTKGLLIGMALSYLPAILLKYIFRKAPQKWWLIFWGASIPTIVFLVFIAPVVLEPLMNKYESLQPKAPALVNRLEQVVARGGLVIPPARMFWMDASSKTTQMNAYVTGIGASKRVVVWDTTIAKLTLDETSVVFGHEMGHYVLNHIWRGIAFTIAVLFVTLFLAKLFIDWAISRYGTSWQVRSLSDWASLAVLMLALSIFGFFIEPVTNGFSRSMEHQADVYGMEAVHGIVQNPQESARSAFQKLGEASLVDPNPNAFVEFWTGSHPSIASRAAFAASYDPWQPGKQPEFFKK</sequence>
<keyword evidence="9" id="KW-0812">Transmembrane</keyword>
<evidence type="ECO:0000313" key="13">
    <source>
        <dbReference type="EMBL" id="ADV81164.1"/>
    </source>
</evidence>
<evidence type="ECO:0000256" key="1">
    <source>
        <dbReference type="ARBA" id="ARBA00022670"/>
    </source>
</evidence>
<evidence type="ECO:0000256" key="9">
    <source>
        <dbReference type="SAM" id="Phobius"/>
    </source>
</evidence>
<dbReference type="Pfam" id="PF01435">
    <property type="entry name" value="Peptidase_M48"/>
    <property type="match status" value="1"/>
</dbReference>
<dbReference type="Gene3D" id="3.30.2010.10">
    <property type="entry name" value="Metalloproteases ('zincins'), catalytic domain"/>
    <property type="match status" value="1"/>
</dbReference>
<comment type="similarity">
    <text evidence="8">Belongs to the peptidase M48 family.</text>
</comment>
<proteinExistence type="inferred from homology"/>
<feature type="domain" description="CAAX prenyl protease 1 N-terminal" evidence="12">
    <location>
        <begin position="42"/>
        <end position="200"/>
    </location>
</feature>
<dbReference type="InterPro" id="IPR032456">
    <property type="entry name" value="Peptidase_M48_N"/>
</dbReference>
<dbReference type="CDD" id="cd07343">
    <property type="entry name" value="M48A_Zmpste24p_like"/>
    <property type="match status" value="1"/>
</dbReference>
<dbReference type="GO" id="GO:0004222">
    <property type="term" value="F:metalloendopeptidase activity"/>
    <property type="evidence" value="ECO:0007669"/>
    <property type="project" value="InterPro"/>
</dbReference>
<dbReference type="InterPro" id="IPR001915">
    <property type="entry name" value="Peptidase_M48"/>
</dbReference>
<dbReference type="InterPro" id="IPR027057">
    <property type="entry name" value="CAXX_Prtase_1"/>
</dbReference>
<dbReference type="Pfam" id="PF16491">
    <property type="entry name" value="Peptidase_M48_N"/>
    <property type="match status" value="1"/>
</dbReference>
<feature type="signal peptide" evidence="10">
    <location>
        <begin position="1"/>
        <end position="18"/>
    </location>
</feature>
<keyword evidence="2 7" id="KW-0479">Metal-binding</keyword>
<feature type="transmembrane region" description="Helical" evidence="9">
    <location>
        <begin position="287"/>
        <end position="313"/>
    </location>
</feature>
<keyword evidence="9" id="KW-0472">Membrane</keyword>
<feature type="transmembrane region" description="Helical" evidence="9">
    <location>
        <begin position="145"/>
        <end position="164"/>
    </location>
</feature>
<evidence type="ECO:0000256" key="3">
    <source>
        <dbReference type="ARBA" id="ARBA00022801"/>
    </source>
</evidence>
<feature type="binding site" evidence="7">
    <location>
        <position position="277"/>
    </location>
    <ligand>
        <name>Zn(2+)</name>
        <dbReference type="ChEBI" id="CHEBI:29105"/>
        <note>catalytic</note>
    </ligand>
</feature>
<keyword evidence="10" id="KW-0732">Signal</keyword>
<dbReference type="KEGG" id="tsa:AciPR4_0327"/>
<evidence type="ECO:0000256" key="10">
    <source>
        <dbReference type="SAM" id="SignalP"/>
    </source>
</evidence>
<dbReference type="HOGENOM" id="CLU_025947_1_1_0"/>
<feature type="transmembrane region" description="Helical" evidence="9">
    <location>
        <begin position="325"/>
        <end position="345"/>
    </location>
</feature>
<feature type="active site" description="Proton donor" evidence="6">
    <location>
        <position position="361"/>
    </location>
</feature>
<keyword evidence="1 8" id="KW-0645">Protease</keyword>
<dbReference type="STRING" id="401053.AciPR4_0327"/>
<name>E8V1G9_TERSS</name>
<reference evidence="13 14" key="1">
    <citation type="journal article" date="2012" name="Stand. Genomic Sci.">
        <title>Complete genome sequence of Terriglobus saanensis type strain SP1PR4(T), an Acidobacteria from tundra soil.</title>
        <authorList>
            <person name="Rawat S.R."/>
            <person name="Mannisto M.K."/>
            <person name="Starovoytov V."/>
            <person name="Goodwin L."/>
            <person name="Nolan M."/>
            <person name="Hauser L."/>
            <person name="Land M."/>
            <person name="Davenport K.W."/>
            <person name="Woyke T."/>
            <person name="Haggblom M.M."/>
        </authorList>
    </citation>
    <scope>NUCLEOTIDE SEQUENCE</scope>
    <source>
        <strain evidence="14">ATCC BAA-1853 / DSM 23119 / SP1PR4</strain>
    </source>
</reference>
<feature type="transmembrane region" description="Helical" evidence="9">
    <location>
        <begin position="62"/>
        <end position="82"/>
    </location>
</feature>
<comment type="cofactor">
    <cofactor evidence="7 8">
        <name>Zn(2+)</name>
        <dbReference type="ChEBI" id="CHEBI:29105"/>
    </cofactor>
    <text evidence="7 8">Binds 1 zinc ion per subunit.</text>
</comment>
<evidence type="ECO:0000256" key="5">
    <source>
        <dbReference type="ARBA" id="ARBA00023049"/>
    </source>
</evidence>
<evidence type="ECO:0000313" key="14">
    <source>
        <dbReference type="Proteomes" id="UP000006844"/>
    </source>
</evidence>
<evidence type="ECO:0000259" key="11">
    <source>
        <dbReference type="Pfam" id="PF01435"/>
    </source>
</evidence>
<organism evidence="13 14">
    <name type="scientific">Terriglobus saanensis (strain ATCC BAA-1853 / DSM 23119 / SP1PR4)</name>
    <dbReference type="NCBI Taxonomy" id="401053"/>
    <lineage>
        <taxon>Bacteria</taxon>
        <taxon>Pseudomonadati</taxon>
        <taxon>Acidobacteriota</taxon>
        <taxon>Terriglobia</taxon>
        <taxon>Terriglobales</taxon>
        <taxon>Acidobacteriaceae</taxon>
        <taxon>Terriglobus</taxon>
    </lineage>
</organism>
<evidence type="ECO:0000256" key="4">
    <source>
        <dbReference type="ARBA" id="ARBA00022833"/>
    </source>
</evidence>
<dbReference type="EMBL" id="CP002467">
    <property type="protein sequence ID" value="ADV81164.1"/>
    <property type="molecule type" value="Genomic_DNA"/>
</dbReference>
<feature type="binding site" evidence="7">
    <location>
        <position position="357"/>
    </location>
    <ligand>
        <name>Zn(2+)</name>
        <dbReference type="ChEBI" id="CHEBI:29105"/>
        <note>catalytic</note>
    </ligand>
</feature>
<keyword evidence="5 8" id="KW-0482">Metalloprotease</keyword>
<accession>E8V1G9</accession>
<protein>
    <submittedName>
        <fullName evidence="13">Peptidase M48 Ste24p</fullName>
    </submittedName>
</protein>
<evidence type="ECO:0000256" key="6">
    <source>
        <dbReference type="PIRSR" id="PIRSR627057-1"/>
    </source>
</evidence>
<feature type="domain" description="Peptidase M48" evidence="11">
    <location>
        <begin position="215"/>
        <end position="417"/>
    </location>
</feature>
<dbReference type="RefSeq" id="WP_013566897.1">
    <property type="nucleotide sequence ID" value="NC_014963.1"/>
</dbReference>
<keyword evidence="4 7" id="KW-0862">Zinc</keyword>